<dbReference type="GO" id="GO:0005737">
    <property type="term" value="C:cytoplasm"/>
    <property type="evidence" value="ECO:0007669"/>
    <property type="project" value="UniProtKB-SubCell"/>
</dbReference>
<dbReference type="PANTHER" id="PTHR47892">
    <property type="entry name" value="UNIVERSAL STRESS PROTEIN E"/>
    <property type="match status" value="1"/>
</dbReference>
<feature type="domain" description="UspA" evidence="5">
    <location>
        <begin position="163"/>
        <end position="297"/>
    </location>
</feature>
<dbReference type="PANTHER" id="PTHR47892:SF1">
    <property type="entry name" value="UNIVERSAL STRESS PROTEIN E"/>
    <property type="match status" value="1"/>
</dbReference>
<accession>A0A841HH78</accession>
<gene>
    <name evidence="6" type="ORF">HNQ60_000972</name>
</gene>
<evidence type="ECO:0000256" key="1">
    <source>
        <dbReference type="ARBA" id="ARBA00004496"/>
    </source>
</evidence>
<dbReference type="Gene3D" id="3.40.50.12370">
    <property type="match status" value="1"/>
</dbReference>
<evidence type="ECO:0000313" key="7">
    <source>
        <dbReference type="Proteomes" id="UP000588068"/>
    </source>
</evidence>
<dbReference type="PRINTS" id="PR01438">
    <property type="entry name" value="UNVRSLSTRESS"/>
</dbReference>
<comment type="subcellular location">
    <subcellularLocation>
        <location evidence="1">Cytoplasm</location>
    </subcellularLocation>
</comment>
<dbReference type="InterPro" id="IPR006015">
    <property type="entry name" value="Universal_stress_UspA"/>
</dbReference>
<reference evidence="6 7" key="1">
    <citation type="submission" date="2020-08" db="EMBL/GenBank/DDBJ databases">
        <title>Genomic Encyclopedia of Type Strains, Phase IV (KMG-IV): sequencing the most valuable type-strain genomes for metagenomic binning, comparative biology and taxonomic classification.</title>
        <authorList>
            <person name="Goeker M."/>
        </authorList>
    </citation>
    <scope>NUCLEOTIDE SEQUENCE [LARGE SCALE GENOMIC DNA]</scope>
    <source>
        <strain evidence="6 7">DSM 26723</strain>
    </source>
</reference>
<protein>
    <submittedName>
        <fullName evidence="6">Universal stress protein E</fullName>
    </submittedName>
</protein>
<dbReference type="RefSeq" id="WP_184329875.1">
    <property type="nucleotide sequence ID" value="NZ_JACHHZ010000001.1"/>
</dbReference>
<dbReference type="AlphaFoldDB" id="A0A841HH78"/>
<keyword evidence="3" id="KW-0963">Cytoplasm</keyword>
<keyword evidence="7" id="KW-1185">Reference proteome</keyword>
<dbReference type="SUPFAM" id="SSF52402">
    <property type="entry name" value="Adenine nucleotide alpha hydrolases-like"/>
    <property type="match status" value="2"/>
</dbReference>
<evidence type="ECO:0000259" key="5">
    <source>
        <dbReference type="Pfam" id="PF00582"/>
    </source>
</evidence>
<dbReference type="Proteomes" id="UP000588068">
    <property type="component" value="Unassembled WGS sequence"/>
</dbReference>
<proteinExistence type="inferred from homology"/>
<evidence type="ECO:0000256" key="2">
    <source>
        <dbReference type="ARBA" id="ARBA00008791"/>
    </source>
</evidence>
<feature type="domain" description="UspA" evidence="5">
    <location>
        <begin position="6"/>
        <end position="139"/>
    </location>
</feature>
<comment type="caution">
    <text evidence="6">The sequence shown here is derived from an EMBL/GenBank/DDBJ whole genome shotgun (WGS) entry which is preliminary data.</text>
</comment>
<dbReference type="EMBL" id="JACHHZ010000001">
    <property type="protein sequence ID" value="MBB6092126.1"/>
    <property type="molecule type" value="Genomic_DNA"/>
</dbReference>
<organism evidence="6 7">
    <name type="scientific">Povalibacter uvarum</name>
    <dbReference type="NCBI Taxonomy" id="732238"/>
    <lineage>
        <taxon>Bacteria</taxon>
        <taxon>Pseudomonadati</taxon>
        <taxon>Pseudomonadota</taxon>
        <taxon>Gammaproteobacteria</taxon>
        <taxon>Steroidobacterales</taxon>
        <taxon>Steroidobacteraceae</taxon>
        <taxon>Povalibacter</taxon>
    </lineage>
</organism>
<sequence>MNAITSILVIVDPTTQQHAAVEKAAALASKARARIELYVCETRAVREARLSRGSGHGSLDLKLFLEKLARPLREEGIDVVTEIDLGDPLWEKLVEKIRRATVSLVVKDTHHHSLAQRTFLNNTDWQLIRACPVPLLLTKPAAWRQPPRIFAAVDPGHTNDKPSTLDDQILDQANCFAKHLGGELHALHAYVPVSIIAAAVSSEPPTALAVSEEDLKAEQSAKVRQVTEVTRRFEISPDRIHVQLGGPAQLLPQATRQLGADILTMGALSRRGLKRIFIGSTAEDVLEHLPCDVLIVKPTDFAEALQGLCP</sequence>
<evidence type="ECO:0000256" key="3">
    <source>
        <dbReference type="ARBA" id="ARBA00022490"/>
    </source>
</evidence>
<evidence type="ECO:0000313" key="6">
    <source>
        <dbReference type="EMBL" id="MBB6092126.1"/>
    </source>
</evidence>
<name>A0A841HH78_9GAMM</name>
<dbReference type="InterPro" id="IPR006016">
    <property type="entry name" value="UspA"/>
</dbReference>
<dbReference type="Pfam" id="PF00582">
    <property type="entry name" value="Usp"/>
    <property type="match status" value="2"/>
</dbReference>
<comment type="similarity">
    <text evidence="2">Belongs to the universal stress protein A family.</text>
</comment>
<dbReference type="CDD" id="cd00293">
    <property type="entry name" value="USP-like"/>
    <property type="match status" value="1"/>
</dbReference>
<evidence type="ECO:0000256" key="4">
    <source>
        <dbReference type="ARBA" id="ARBA00037131"/>
    </source>
</evidence>
<comment type="function">
    <text evidence="4">Required for resistance to DNA-damaging agents.</text>
</comment>